<organism evidence="2 3">
    <name type="scientific">Hyalella azteca</name>
    <name type="common">Amphipod</name>
    <dbReference type="NCBI Taxonomy" id="294128"/>
    <lineage>
        <taxon>Eukaryota</taxon>
        <taxon>Metazoa</taxon>
        <taxon>Ecdysozoa</taxon>
        <taxon>Arthropoda</taxon>
        <taxon>Crustacea</taxon>
        <taxon>Multicrustacea</taxon>
        <taxon>Malacostraca</taxon>
        <taxon>Eumalacostraca</taxon>
        <taxon>Peracarida</taxon>
        <taxon>Amphipoda</taxon>
        <taxon>Senticaudata</taxon>
        <taxon>Talitrida</taxon>
        <taxon>Talitroidea</taxon>
        <taxon>Hyalellidae</taxon>
        <taxon>Hyalella</taxon>
    </lineage>
</organism>
<proteinExistence type="predicted"/>
<evidence type="ECO:0000259" key="1">
    <source>
        <dbReference type="PROSITE" id="PS50820"/>
    </source>
</evidence>
<evidence type="ECO:0000313" key="3">
    <source>
        <dbReference type="RefSeq" id="XP_047735742.1"/>
    </source>
</evidence>
<dbReference type="AlphaFoldDB" id="A0A979FGL2"/>
<dbReference type="SMART" id="SM00603">
    <property type="entry name" value="LCCL"/>
    <property type="match status" value="1"/>
</dbReference>
<accession>A0A979FGL2</accession>
<dbReference type="Pfam" id="PF03815">
    <property type="entry name" value="LCCL"/>
    <property type="match status" value="1"/>
</dbReference>
<sequence length="273" mass="29465">MVINSIMGILQHHGHPPASWCYERAIRECEVQAACPTEGEYESAIEECEVQIDCLTRATPFPADDAACTRTFAGGNSSSHWCPSSCTAYGNTSYSAAYGGRSPVTGTLLYDENSPVCLAALHAGVLQAGEDKEVLFRSLEVTESFVGTVRNRVISQSREVEPGRPQRAFAFSGGSSHTPSEAKLAGAAVIMVYNAYRNNVSCISSSSDARLPHPYFTRWDYTPVTASPPSVVITSEPNYLQATFEDVPDPPVLRCLSDEPERDVTASISRGGQ</sequence>
<protein>
    <submittedName>
        <fullName evidence="3">Uncharacterized protein LOC125177640</fullName>
    </submittedName>
</protein>
<dbReference type="OrthoDB" id="6399056at2759"/>
<dbReference type="InterPro" id="IPR004043">
    <property type="entry name" value="LCCL"/>
</dbReference>
<dbReference type="GeneID" id="125177640"/>
<dbReference type="KEGG" id="hazt:125177640"/>
<feature type="domain" description="LCCL" evidence="1">
    <location>
        <begin position="48"/>
        <end position="157"/>
    </location>
</feature>
<dbReference type="PROSITE" id="PS50820">
    <property type="entry name" value="LCCL"/>
    <property type="match status" value="1"/>
</dbReference>
<dbReference type="SUPFAM" id="SSF69848">
    <property type="entry name" value="LCCL domain"/>
    <property type="match status" value="1"/>
</dbReference>
<evidence type="ECO:0000313" key="2">
    <source>
        <dbReference type="Proteomes" id="UP000694843"/>
    </source>
</evidence>
<dbReference type="RefSeq" id="XP_047735742.1">
    <property type="nucleotide sequence ID" value="XM_047879786.1"/>
</dbReference>
<dbReference type="InterPro" id="IPR036609">
    <property type="entry name" value="LCCL_sf"/>
</dbReference>
<dbReference type="Gene3D" id="2.170.130.20">
    <property type="entry name" value="LCCL-like domain"/>
    <property type="match status" value="1"/>
</dbReference>
<dbReference type="Proteomes" id="UP000694843">
    <property type="component" value="Unplaced"/>
</dbReference>
<gene>
    <name evidence="3" type="primary">LOC125177640</name>
</gene>
<name>A0A979FGL2_HYAAZ</name>
<reference evidence="3" key="1">
    <citation type="submission" date="2025-08" db="UniProtKB">
        <authorList>
            <consortium name="RefSeq"/>
        </authorList>
    </citation>
    <scope>IDENTIFICATION</scope>
    <source>
        <tissue evidence="3">Whole organism</tissue>
    </source>
</reference>
<keyword evidence="2" id="KW-1185">Reference proteome</keyword>